<dbReference type="EMBL" id="JARBDR010000919">
    <property type="protein sequence ID" value="KAJ8300554.1"/>
    <property type="molecule type" value="Genomic_DNA"/>
</dbReference>
<feature type="domain" description="Thioredoxin" evidence="13">
    <location>
        <begin position="17"/>
        <end position="144"/>
    </location>
</feature>
<keyword evidence="6 10" id="KW-0560">Oxidoreductase</keyword>
<dbReference type="InterPro" id="IPR036774">
    <property type="entry name" value="ERV/ALR_sulphydryl_oxid_sf"/>
</dbReference>
<keyword evidence="7" id="KW-1015">Disulfide bond</keyword>
<comment type="catalytic activity">
    <reaction evidence="9 10">
        <text>2 R'C(R)SH + O2 = R'C(R)S-S(R)CR' + H2O2</text>
        <dbReference type="Rhea" id="RHEA:17357"/>
        <dbReference type="ChEBI" id="CHEBI:15379"/>
        <dbReference type="ChEBI" id="CHEBI:16240"/>
        <dbReference type="ChEBI" id="CHEBI:16520"/>
        <dbReference type="ChEBI" id="CHEBI:17412"/>
        <dbReference type="EC" id="1.8.3.2"/>
    </reaction>
</comment>
<accession>A0ABQ9E858</accession>
<evidence type="ECO:0000256" key="9">
    <source>
        <dbReference type="ARBA" id="ARBA00048864"/>
    </source>
</evidence>
<feature type="transmembrane region" description="Helical" evidence="10">
    <location>
        <begin position="441"/>
        <end position="460"/>
    </location>
</feature>
<keyword evidence="3 10" id="KW-0285">Flavoprotein</keyword>
<keyword evidence="8" id="KW-0325">Glycoprotein</keyword>
<evidence type="ECO:0000256" key="2">
    <source>
        <dbReference type="ARBA" id="ARBA00006041"/>
    </source>
</evidence>
<feature type="domain" description="ERV/ALR sulfhydryl oxidase" evidence="12">
    <location>
        <begin position="211"/>
        <end position="317"/>
    </location>
</feature>
<keyword evidence="10" id="KW-0472">Membrane</keyword>
<evidence type="ECO:0000256" key="3">
    <source>
        <dbReference type="ARBA" id="ARBA00022630"/>
    </source>
</evidence>
<evidence type="ECO:0000256" key="4">
    <source>
        <dbReference type="ARBA" id="ARBA00022729"/>
    </source>
</evidence>
<dbReference type="Pfam" id="PF18371">
    <property type="entry name" value="FAD_SOX"/>
    <property type="match status" value="1"/>
</dbReference>
<evidence type="ECO:0000256" key="10">
    <source>
        <dbReference type="RuleBase" id="RU371123"/>
    </source>
</evidence>
<evidence type="ECO:0000256" key="7">
    <source>
        <dbReference type="ARBA" id="ARBA00023157"/>
    </source>
</evidence>
<evidence type="ECO:0000256" key="1">
    <source>
        <dbReference type="ARBA" id="ARBA00001974"/>
    </source>
</evidence>
<keyword evidence="10" id="KW-1133">Transmembrane helix</keyword>
<name>A0ABQ9E858_TEGGR</name>
<comment type="caution">
    <text evidence="14">The sequence shown here is derived from an EMBL/GenBank/DDBJ whole genome shotgun (WGS) entry which is preliminary data.</text>
</comment>
<dbReference type="PANTHER" id="PTHR22897:SF8">
    <property type="entry name" value="SULFHYDRYL OXIDASE"/>
    <property type="match status" value="1"/>
</dbReference>
<dbReference type="InterPro" id="IPR017905">
    <property type="entry name" value="ERV/ALR_sulphydryl_oxidase"/>
</dbReference>
<gene>
    <name evidence="14" type="ORF">KUTeg_022073</name>
</gene>
<reference evidence="14 15" key="1">
    <citation type="submission" date="2022-12" db="EMBL/GenBank/DDBJ databases">
        <title>Chromosome-level genome of Tegillarca granosa.</title>
        <authorList>
            <person name="Kim J."/>
        </authorList>
    </citation>
    <scope>NUCLEOTIDE SEQUENCE [LARGE SCALE GENOMIC DNA]</scope>
    <source>
        <strain evidence="14">Teg-2019</strain>
        <tissue evidence="14">Adductor muscle</tissue>
    </source>
</reference>
<evidence type="ECO:0000256" key="8">
    <source>
        <dbReference type="ARBA" id="ARBA00023180"/>
    </source>
</evidence>
<evidence type="ECO:0000256" key="11">
    <source>
        <dbReference type="SAM" id="SignalP"/>
    </source>
</evidence>
<keyword evidence="15" id="KW-1185">Reference proteome</keyword>
<dbReference type="InterPro" id="IPR039798">
    <property type="entry name" value="Sulfhydryl_oxidase"/>
</dbReference>
<comment type="similarity">
    <text evidence="2">Belongs to the quiescin-sulfhydryl oxidase (QSOX) family.</text>
</comment>
<keyword evidence="4 11" id="KW-0732">Signal</keyword>
<evidence type="ECO:0000256" key="5">
    <source>
        <dbReference type="ARBA" id="ARBA00022827"/>
    </source>
</evidence>
<organism evidence="14 15">
    <name type="scientific">Tegillarca granosa</name>
    <name type="common">Malaysian cockle</name>
    <name type="synonym">Anadara granosa</name>
    <dbReference type="NCBI Taxonomy" id="220873"/>
    <lineage>
        <taxon>Eukaryota</taxon>
        <taxon>Metazoa</taxon>
        <taxon>Spiralia</taxon>
        <taxon>Lophotrochozoa</taxon>
        <taxon>Mollusca</taxon>
        <taxon>Bivalvia</taxon>
        <taxon>Autobranchia</taxon>
        <taxon>Pteriomorphia</taxon>
        <taxon>Arcoida</taxon>
        <taxon>Arcoidea</taxon>
        <taxon>Arcidae</taxon>
        <taxon>Tegillarca</taxon>
    </lineage>
</organism>
<dbReference type="SUPFAM" id="SSF52833">
    <property type="entry name" value="Thioredoxin-like"/>
    <property type="match status" value="1"/>
</dbReference>
<dbReference type="PROSITE" id="PS51324">
    <property type="entry name" value="ERV_ALR"/>
    <property type="match status" value="1"/>
</dbReference>
<dbReference type="PANTHER" id="PTHR22897">
    <property type="entry name" value="QUIESCIN Q6-RELATED SULFHYDRYL OXIDASE"/>
    <property type="match status" value="1"/>
</dbReference>
<dbReference type="InterPro" id="IPR013766">
    <property type="entry name" value="Thioredoxin_domain"/>
</dbReference>
<evidence type="ECO:0000259" key="12">
    <source>
        <dbReference type="PROSITE" id="PS51324"/>
    </source>
</evidence>
<dbReference type="InterPro" id="IPR036249">
    <property type="entry name" value="Thioredoxin-like_sf"/>
</dbReference>
<evidence type="ECO:0000313" key="14">
    <source>
        <dbReference type="EMBL" id="KAJ8300554.1"/>
    </source>
</evidence>
<dbReference type="SUPFAM" id="SSF69000">
    <property type="entry name" value="FAD-dependent thiol oxidase"/>
    <property type="match status" value="1"/>
</dbReference>
<sequence length="467" mass="54411">MKMFYSVSVFVVSFLCFLKLSTAKTIGLYSTDDDIVILSSKNFYDTVLGTDNAWMVEFYNAWCGHCIHFAPTWKKLGKDLKGWQKVISLAAIDCSASENLKICRSYNINGYPNFKILPPYSDKNTTGELFEEQNEKAIMKKLIEFVSDDAVILDLCNYKQLSSRLYVQDLESALSYSFRQEIAIKKTITGDTLQALKQFIAVLAKYFPGKTEIKTYLWRLSTWLEHLTDDITGREWAEKLDSLQISSVEVLSSINGYMQNFFGCKECSKNFNKMASSLGDEVTNHRDAVLWLWRAHNKANKRLHGDKSEDPKHPKIQFPPKSMCPSCYFSDDDPSDIKWNAKQFYRKSGILDLPDKKDISAENNSNSNELDWWELKQRKTDLEKIRDILEWKKQRSLTKKTKYHHSRFTDGISKDVKEETFYFKRTVSGWGFSNVDFGMCVMFYFLCTVLIVILYYHFIVRRRYKPP</sequence>
<keyword evidence="5 10" id="KW-0274">FAD</keyword>
<feature type="chain" id="PRO_5045475884" description="Sulfhydryl oxidase" evidence="11">
    <location>
        <begin position="24"/>
        <end position="467"/>
    </location>
</feature>
<evidence type="ECO:0000256" key="6">
    <source>
        <dbReference type="ARBA" id="ARBA00023002"/>
    </source>
</evidence>
<feature type="non-terminal residue" evidence="14">
    <location>
        <position position="467"/>
    </location>
</feature>
<feature type="signal peptide" evidence="11">
    <location>
        <begin position="1"/>
        <end position="23"/>
    </location>
</feature>
<dbReference type="Pfam" id="PF04777">
    <property type="entry name" value="Evr1_Alr"/>
    <property type="match status" value="1"/>
</dbReference>
<dbReference type="InterPro" id="IPR040986">
    <property type="entry name" value="QSOX_FAD-bd_dom"/>
</dbReference>
<keyword evidence="10" id="KW-0812">Transmembrane</keyword>
<proteinExistence type="inferred from homology"/>
<dbReference type="Pfam" id="PF00085">
    <property type="entry name" value="Thioredoxin"/>
    <property type="match status" value="1"/>
</dbReference>
<evidence type="ECO:0000313" key="15">
    <source>
        <dbReference type="Proteomes" id="UP001217089"/>
    </source>
</evidence>
<evidence type="ECO:0000259" key="13">
    <source>
        <dbReference type="PROSITE" id="PS51352"/>
    </source>
</evidence>
<protein>
    <recommendedName>
        <fullName evidence="10">Sulfhydryl oxidase</fullName>
        <ecNumber evidence="10">1.8.3.2</ecNumber>
    </recommendedName>
</protein>
<dbReference type="PROSITE" id="PS51352">
    <property type="entry name" value="THIOREDOXIN_2"/>
    <property type="match status" value="1"/>
</dbReference>
<dbReference type="EC" id="1.8.3.2" evidence="10"/>
<dbReference type="Proteomes" id="UP001217089">
    <property type="component" value="Unassembled WGS sequence"/>
</dbReference>
<dbReference type="Gene3D" id="1.20.120.310">
    <property type="entry name" value="ERV/ALR sulfhydryl oxidase domain"/>
    <property type="match status" value="1"/>
</dbReference>
<comment type="cofactor">
    <cofactor evidence="1 10">
        <name>FAD</name>
        <dbReference type="ChEBI" id="CHEBI:57692"/>
    </cofactor>
</comment>
<dbReference type="Gene3D" id="3.40.30.10">
    <property type="entry name" value="Glutaredoxin"/>
    <property type="match status" value="1"/>
</dbReference>